<dbReference type="OrthoDB" id="9807318at2"/>
<reference evidence="13" key="1">
    <citation type="submission" date="2009-09" db="EMBL/GenBank/DDBJ databases">
        <title>The complete chromosome of Desulfohalobium retbaense DSM 5692.</title>
        <authorList>
            <consortium name="US DOE Joint Genome Institute (JGI-PGF)"/>
            <person name="Lucas S."/>
            <person name="Copeland A."/>
            <person name="Lapidus A."/>
            <person name="Glavina del Rio T."/>
            <person name="Dalin E."/>
            <person name="Tice H."/>
            <person name="Bruce D."/>
            <person name="Goodwin L."/>
            <person name="Pitluck S."/>
            <person name="Kyrpides N."/>
            <person name="Mavromatis K."/>
            <person name="Ivanova N."/>
            <person name="Mikhailova N."/>
            <person name="Munk A.C."/>
            <person name="Brettin T."/>
            <person name="Detter J.C."/>
            <person name="Han C."/>
            <person name="Tapia R."/>
            <person name="Larimer F."/>
            <person name="Land M."/>
            <person name="Hauser L."/>
            <person name="Markowitz V."/>
            <person name="Cheng J.-F."/>
            <person name="Hugenholtz P."/>
            <person name="Woyke T."/>
            <person name="Wu D."/>
            <person name="Spring S."/>
            <person name="Klenk H.-P."/>
            <person name="Eisen J.A."/>
        </authorList>
    </citation>
    <scope>NUCLEOTIDE SEQUENCE [LARGE SCALE GENOMIC DNA]</scope>
    <source>
        <strain evidence="13">DSM 5692</strain>
    </source>
</reference>
<evidence type="ECO:0000313" key="13">
    <source>
        <dbReference type="Proteomes" id="UP000001052"/>
    </source>
</evidence>
<dbReference type="SUPFAM" id="SSF52540">
    <property type="entry name" value="P-loop containing nucleoside triphosphate hydrolases"/>
    <property type="match status" value="1"/>
</dbReference>
<feature type="binding site" evidence="8">
    <location>
        <position position="176"/>
    </location>
    <ligand>
        <name>Mg(2+)</name>
        <dbReference type="ChEBI" id="CHEBI:18420"/>
    </ligand>
</feature>
<dbReference type="RefSeq" id="WP_015752605.1">
    <property type="nucleotide sequence ID" value="NC_013223.1"/>
</dbReference>
<dbReference type="InterPro" id="IPR045086">
    <property type="entry name" value="OBG_GTPase"/>
</dbReference>
<dbReference type="EC" id="3.6.5.-" evidence="8"/>
<dbReference type="Gene3D" id="3.40.50.300">
    <property type="entry name" value="P-loop containing nucleotide triphosphate hydrolases"/>
    <property type="match status" value="1"/>
</dbReference>
<dbReference type="NCBIfam" id="TIGR02729">
    <property type="entry name" value="Obg_CgtA"/>
    <property type="match status" value="1"/>
</dbReference>
<dbReference type="HOGENOM" id="CLU_011747_2_0_7"/>
<dbReference type="AlphaFoldDB" id="C8X4W7"/>
<evidence type="ECO:0000256" key="4">
    <source>
        <dbReference type="ARBA" id="ARBA00022741"/>
    </source>
</evidence>
<dbReference type="GO" id="GO:0000287">
    <property type="term" value="F:magnesium ion binding"/>
    <property type="evidence" value="ECO:0007669"/>
    <property type="project" value="InterPro"/>
</dbReference>
<dbReference type="PROSITE" id="PS51710">
    <property type="entry name" value="G_OBG"/>
    <property type="match status" value="1"/>
</dbReference>
<evidence type="ECO:0000256" key="3">
    <source>
        <dbReference type="ARBA" id="ARBA00022723"/>
    </source>
</evidence>
<evidence type="ECO:0000256" key="1">
    <source>
        <dbReference type="ARBA" id="ARBA00007699"/>
    </source>
</evidence>
<evidence type="ECO:0000256" key="7">
    <source>
        <dbReference type="ARBA" id="ARBA00023134"/>
    </source>
</evidence>
<dbReference type="CDD" id="cd01898">
    <property type="entry name" value="Obg"/>
    <property type="match status" value="1"/>
</dbReference>
<dbReference type="PANTHER" id="PTHR11702">
    <property type="entry name" value="DEVELOPMENTALLY REGULATED GTP-BINDING PROTEIN-RELATED"/>
    <property type="match status" value="1"/>
</dbReference>
<dbReference type="STRING" id="485915.Dret_2180"/>
<evidence type="ECO:0000259" key="11">
    <source>
        <dbReference type="PROSITE" id="PS51883"/>
    </source>
</evidence>
<dbReference type="NCBIfam" id="NF008956">
    <property type="entry name" value="PRK12299.1"/>
    <property type="match status" value="1"/>
</dbReference>
<keyword evidence="5 8" id="KW-0378">Hydrolase</keyword>
<comment type="function">
    <text evidence="8">An essential GTPase which binds GTP, GDP and possibly (p)ppGpp with moderate affinity, with high nucleotide exchange rates and a fairly low GTP hydrolysis rate. Plays a role in control of the cell cycle, stress response, ribosome biogenesis and in those bacteria that undergo differentiation, in morphogenesis control.</text>
</comment>
<dbReference type="EMBL" id="CP001734">
    <property type="protein sequence ID" value="ACV69464.1"/>
    <property type="molecule type" value="Genomic_DNA"/>
</dbReference>
<evidence type="ECO:0000256" key="8">
    <source>
        <dbReference type="HAMAP-Rule" id="MF_01454"/>
    </source>
</evidence>
<dbReference type="PROSITE" id="PS51883">
    <property type="entry name" value="OBG"/>
    <property type="match status" value="1"/>
</dbReference>
<comment type="cofactor">
    <cofactor evidence="8">
        <name>Mg(2+)</name>
        <dbReference type="ChEBI" id="CHEBI:18420"/>
    </cofactor>
</comment>
<feature type="domain" description="Obg" evidence="11">
    <location>
        <begin position="1"/>
        <end position="162"/>
    </location>
</feature>
<reference evidence="12 13" key="2">
    <citation type="journal article" date="2010" name="Stand. Genomic Sci.">
        <title>Complete genome sequence of Desulfohalobium retbaense type strain (HR(100)).</title>
        <authorList>
            <person name="Spring S."/>
            <person name="Nolan M."/>
            <person name="Lapidus A."/>
            <person name="Glavina Del Rio T."/>
            <person name="Copeland A."/>
            <person name="Tice H."/>
            <person name="Cheng J.F."/>
            <person name="Lucas S."/>
            <person name="Land M."/>
            <person name="Chen F."/>
            <person name="Bruce D."/>
            <person name="Goodwin L."/>
            <person name="Pitluck S."/>
            <person name="Ivanova N."/>
            <person name="Mavromatis K."/>
            <person name="Mikhailova N."/>
            <person name="Pati A."/>
            <person name="Chen A."/>
            <person name="Palaniappan K."/>
            <person name="Hauser L."/>
            <person name="Chang Y.J."/>
            <person name="Jeffries C.D."/>
            <person name="Munk C."/>
            <person name="Kiss H."/>
            <person name="Chain P."/>
            <person name="Han C."/>
            <person name="Brettin T."/>
            <person name="Detter J.C."/>
            <person name="Schuler E."/>
            <person name="Goker M."/>
            <person name="Rohde M."/>
            <person name="Bristow J."/>
            <person name="Eisen J.A."/>
            <person name="Markowitz V."/>
            <person name="Hugenholtz P."/>
            <person name="Kyrpides N.C."/>
            <person name="Klenk H.P."/>
        </authorList>
    </citation>
    <scope>NUCLEOTIDE SEQUENCE [LARGE SCALE GENOMIC DNA]</scope>
    <source>
        <strain evidence="12 13">DSM 5692</strain>
    </source>
</reference>
<dbReference type="SUPFAM" id="SSF82051">
    <property type="entry name" value="Obg GTP-binding protein N-terminal domain"/>
    <property type="match status" value="1"/>
</dbReference>
<feature type="region of interest" description="Disordered" evidence="9">
    <location>
        <begin position="121"/>
        <end position="149"/>
    </location>
</feature>
<dbReference type="InterPro" id="IPR006073">
    <property type="entry name" value="GTP-bd"/>
</dbReference>
<dbReference type="InterPro" id="IPR031167">
    <property type="entry name" value="G_OBG"/>
</dbReference>
<evidence type="ECO:0000313" key="12">
    <source>
        <dbReference type="EMBL" id="ACV69464.1"/>
    </source>
</evidence>
<keyword evidence="4 8" id="KW-0547">Nucleotide-binding</keyword>
<protein>
    <recommendedName>
        <fullName evidence="8">GTPase Obg</fullName>
        <ecNumber evidence="8">3.6.5.-</ecNumber>
    </recommendedName>
    <alternativeName>
        <fullName evidence="8">GTP-binding protein Obg</fullName>
    </alternativeName>
</protein>
<dbReference type="InterPro" id="IPR027417">
    <property type="entry name" value="P-loop_NTPase"/>
</dbReference>
<dbReference type="InterPro" id="IPR036726">
    <property type="entry name" value="GTP1_OBG_dom_sf"/>
</dbReference>
<dbReference type="FunFam" id="2.70.210.12:FF:000001">
    <property type="entry name" value="GTPase Obg"/>
    <property type="match status" value="1"/>
</dbReference>
<sequence length="350" mass="38261">MRFIDQAEVTVRSGNGGNGCVSFRREKYVPKGGPDGGDGGRGGSVRVRASGKRLTLYDVRLQRRYLAENGKPGMGKGKHGRAGEDAVIDVPVGTLVFALNADGERQLVADLRQPDQEVVVAQGGRGGKGNTHFKSSTNRTPRFAQPGEEGEETKFVLELKILADVGLIGLPNAGKSTLISAVSAAQPKVASYPFTTLTPQLGVVEDDYGQQLVWADIPGLIEGAHAGQGLGHRFLRHVERTHLLIHVCSAEEISLEHPWEGFELVNEELAQFDPALLDKPQFWVVNKIDLWSADQLATFQNLAAQAGRQVYCLSALHQDHIEELLEAVWEFFRQTSRNAEEAEEDSDGRF</sequence>
<name>C8X4W7_DESRD</name>
<dbReference type="GO" id="GO:0003924">
    <property type="term" value="F:GTPase activity"/>
    <property type="evidence" value="ECO:0007669"/>
    <property type="project" value="UniProtKB-UniRule"/>
</dbReference>
<feature type="domain" description="OBG-type G" evidence="10">
    <location>
        <begin position="163"/>
        <end position="333"/>
    </location>
</feature>
<keyword evidence="6 8" id="KW-0460">Magnesium</keyword>
<feature type="binding site" evidence="8">
    <location>
        <begin position="169"/>
        <end position="176"/>
    </location>
    <ligand>
        <name>GTP</name>
        <dbReference type="ChEBI" id="CHEBI:37565"/>
    </ligand>
</feature>
<comment type="subunit">
    <text evidence="8">Monomer.</text>
</comment>
<dbReference type="GO" id="GO:0005737">
    <property type="term" value="C:cytoplasm"/>
    <property type="evidence" value="ECO:0007669"/>
    <property type="project" value="UniProtKB-SubCell"/>
</dbReference>
<dbReference type="KEGG" id="drt:Dret_2180"/>
<feature type="region of interest" description="Disordered" evidence="9">
    <location>
        <begin position="26"/>
        <end position="46"/>
    </location>
</feature>
<dbReference type="PIRSF" id="PIRSF002401">
    <property type="entry name" value="GTP_bd_Obg/CgtA"/>
    <property type="match status" value="1"/>
</dbReference>
<dbReference type="Proteomes" id="UP000001052">
    <property type="component" value="Chromosome"/>
</dbReference>
<gene>
    <name evidence="8" type="primary">obg</name>
    <name evidence="12" type="ordered locus">Dret_2180</name>
</gene>
<dbReference type="Pfam" id="PF01018">
    <property type="entry name" value="GTP1_OBG"/>
    <property type="match status" value="1"/>
</dbReference>
<dbReference type="GO" id="GO:0005525">
    <property type="term" value="F:GTP binding"/>
    <property type="evidence" value="ECO:0007669"/>
    <property type="project" value="UniProtKB-UniRule"/>
</dbReference>
<evidence type="ECO:0000256" key="6">
    <source>
        <dbReference type="ARBA" id="ARBA00022842"/>
    </source>
</evidence>
<feature type="compositionally biased region" description="Gly residues" evidence="9">
    <location>
        <begin position="33"/>
        <end position="43"/>
    </location>
</feature>
<dbReference type="InterPro" id="IPR006074">
    <property type="entry name" value="GTP1-OBG_CS"/>
</dbReference>
<evidence type="ECO:0000256" key="2">
    <source>
        <dbReference type="ARBA" id="ARBA00022490"/>
    </source>
</evidence>
<dbReference type="InterPro" id="IPR006169">
    <property type="entry name" value="GTP1_OBG_dom"/>
</dbReference>
<dbReference type="eggNOG" id="COG0536">
    <property type="taxonomic scope" value="Bacteria"/>
</dbReference>
<evidence type="ECO:0000259" key="10">
    <source>
        <dbReference type="PROSITE" id="PS51710"/>
    </source>
</evidence>
<comment type="similarity">
    <text evidence="1 8">Belongs to the TRAFAC class OBG-HflX-like GTPase superfamily. OBG GTPase family.</text>
</comment>
<dbReference type="GO" id="GO:0043022">
    <property type="term" value="F:ribosome binding"/>
    <property type="evidence" value="ECO:0007669"/>
    <property type="project" value="UniProtKB-ARBA"/>
</dbReference>
<dbReference type="PRINTS" id="PR00326">
    <property type="entry name" value="GTP1OBG"/>
</dbReference>
<dbReference type="InterPro" id="IPR014100">
    <property type="entry name" value="GTP-bd_Obg/CgtA"/>
</dbReference>
<evidence type="ECO:0000256" key="5">
    <source>
        <dbReference type="ARBA" id="ARBA00022801"/>
    </source>
</evidence>
<dbReference type="GO" id="GO:0042254">
    <property type="term" value="P:ribosome biogenesis"/>
    <property type="evidence" value="ECO:0007669"/>
    <property type="project" value="UniProtKB-UniRule"/>
</dbReference>
<accession>C8X4W7</accession>
<feature type="binding site" evidence="8">
    <location>
        <begin position="286"/>
        <end position="289"/>
    </location>
    <ligand>
        <name>GTP</name>
        <dbReference type="ChEBI" id="CHEBI:37565"/>
    </ligand>
</feature>
<organism evidence="12 13">
    <name type="scientific">Desulfohalobium retbaense (strain ATCC 49708 / DSM 5692 / JCM 16813 / HR100)</name>
    <dbReference type="NCBI Taxonomy" id="485915"/>
    <lineage>
        <taxon>Bacteria</taxon>
        <taxon>Pseudomonadati</taxon>
        <taxon>Thermodesulfobacteriota</taxon>
        <taxon>Desulfovibrionia</taxon>
        <taxon>Desulfovibrionales</taxon>
        <taxon>Desulfohalobiaceae</taxon>
        <taxon>Desulfohalobium</taxon>
    </lineage>
</organism>
<dbReference type="PROSITE" id="PS00905">
    <property type="entry name" value="GTP1_OBG"/>
    <property type="match status" value="1"/>
</dbReference>
<feature type="binding site" evidence="8">
    <location>
        <position position="196"/>
    </location>
    <ligand>
        <name>Mg(2+)</name>
        <dbReference type="ChEBI" id="CHEBI:18420"/>
    </ligand>
</feature>
<feature type="binding site" evidence="8">
    <location>
        <begin position="194"/>
        <end position="198"/>
    </location>
    <ligand>
        <name>GTP</name>
        <dbReference type="ChEBI" id="CHEBI:37565"/>
    </ligand>
</feature>
<dbReference type="Pfam" id="PF01926">
    <property type="entry name" value="MMR_HSR1"/>
    <property type="match status" value="1"/>
</dbReference>
<keyword evidence="3 8" id="KW-0479">Metal-binding</keyword>
<dbReference type="HAMAP" id="MF_01454">
    <property type="entry name" value="GTPase_Obg"/>
    <property type="match status" value="1"/>
</dbReference>
<evidence type="ECO:0000256" key="9">
    <source>
        <dbReference type="SAM" id="MobiDB-lite"/>
    </source>
</evidence>
<dbReference type="Gene3D" id="2.70.210.12">
    <property type="entry name" value="GTP1/OBG domain"/>
    <property type="match status" value="1"/>
</dbReference>
<dbReference type="PANTHER" id="PTHR11702:SF31">
    <property type="entry name" value="MITOCHONDRIAL RIBOSOME-ASSOCIATED GTPASE 2"/>
    <property type="match status" value="1"/>
</dbReference>
<comment type="subcellular location">
    <subcellularLocation>
        <location evidence="8">Cytoplasm</location>
    </subcellularLocation>
</comment>
<feature type="binding site" evidence="8">
    <location>
        <begin position="216"/>
        <end position="219"/>
    </location>
    <ligand>
        <name>GTP</name>
        <dbReference type="ChEBI" id="CHEBI:37565"/>
    </ligand>
</feature>
<keyword evidence="7 8" id="KW-0342">GTP-binding</keyword>
<keyword evidence="13" id="KW-1185">Reference proteome</keyword>
<proteinExistence type="inferred from homology"/>
<keyword evidence="2 8" id="KW-0963">Cytoplasm</keyword>
<feature type="binding site" evidence="8">
    <location>
        <begin position="314"/>
        <end position="316"/>
    </location>
    <ligand>
        <name>GTP</name>
        <dbReference type="ChEBI" id="CHEBI:37565"/>
    </ligand>
</feature>
<dbReference type="NCBIfam" id="NF008955">
    <property type="entry name" value="PRK12297.1"/>
    <property type="match status" value="1"/>
</dbReference>